<dbReference type="AlphaFoldDB" id="A0A1G9HC28"/>
<dbReference type="InterPro" id="IPR027381">
    <property type="entry name" value="LytR/CpsA/Psr_C"/>
</dbReference>
<dbReference type="Gene3D" id="3.30.70.2390">
    <property type="match status" value="1"/>
</dbReference>
<evidence type="ECO:0000256" key="1">
    <source>
        <dbReference type="SAM" id="MobiDB-lite"/>
    </source>
</evidence>
<sequence length="187" mass="19544">MRMFRLIATPVLLLGLLGFLVWGASWGWRNLTAPLPSPSPTPCVTRSAQVITAANVSVRVFNGGFATGLAGRVAAHLRNNGFEVLRVANTDERVAETIIRGSAENEPALTLLQSHFRESVIQHDDRVDGSVDVLVGTTYMGVNPNPLPEVATEGGVTCEYPSPSPSPSPSASPGGSAAPDPSASPTS</sequence>
<accession>A0A1G9HC28</accession>
<evidence type="ECO:0000259" key="2">
    <source>
        <dbReference type="Pfam" id="PF13399"/>
    </source>
</evidence>
<name>A0A1G9HC28_9ACTN</name>
<protein>
    <submittedName>
        <fullName evidence="3">LytR cell envelope-related transcriptional attenuator</fullName>
    </submittedName>
</protein>
<gene>
    <name evidence="3" type="ORF">SAMN04488242_0209</name>
</gene>
<dbReference type="Pfam" id="PF13399">
    <property type="entry name" value="LytR_C"/>
    <property type="match status" value="1"/>
</dbReference>
<dbReference type="EMBL" id="FNGP01000001">
    <property type="protein sequence ID" value="SDL10422.1"/>
    <property type="molecule type" value="Genomic_DNA"/>
</dbReference>
<dbReference type="Proteomes" id="UP000199475">
    <property type="component" value="Unassembled WGS sequence"/>
</dbReference>
<feature type="compositionally biased region" description="Low complexity" evidence="1">
    <location>
        <begin position="171"/>
        <end position="187"/>
    </location>
</feature>
<dbReference type="OrthoDB" id="3728747at2"/>
<reference evidence="3 4" key="1">
    <citation type="submission" date="2016-10" db="EMBL/GenBank/DDBJ databases">
        <authorList>
            <person name="de Groot N.N."/>
        </authorList>
    </citation>
    <scope>NUCLEOTIDE SEQUENCE [LARGE SCALE GENOMIC DNA]</scope>
    <source>
        <strain evidence="3 4">CGMCC 1.9159</strain>
    </source>
</reference>
<keyword evidence="4" id="KW-1185">Reference proteome</keyword>
<organism evidence="3 4">
    <name type="scientific">Tessaracoccus oleiagri</name>
    <dbReference type="NCBI Taxonomy" id="686624"/>
    <lineage>
        <taxon>Bacteria</taxon>
        <taxon>Bacillati</taxon>
        <taxon>Actinomycetota</taxon>
        <taxon>Actinomycetes</taxon>
        <taxon>Propionibacteriales</taxon>
        <taxon>Propionibacteriaceae</taxon>
        <taxon>Tessaracoccus</taxon>
    </lineage>
</organism>
<proteinExistence type="predicted"/>
<evidence type="ECO:0000313" key="4">
    <source>
        <dbReference type="Proteomes" id="UP000199475"/>
    </source>
</evidence>
<evidence type="ECO:0000313" key="3">
    <source>
        <dbReference type="EMBL" id="SDL10422.1"/>
    </source>
</evidence>
<dbReference type="STRING" id="686624.SAMN04488242_0209"/>
<feature type="region of interest" description="Disordered" evidence="1">
    <location>
        <begin position="147"/>
        <end position="187"/>
    </location>
</feature>
<feature type="domain" description="LytR/CpsA/Psr regulator C-terminal" evidence="2">
    <location>
        <begin position="55"/>
        <end position="139"/>
    </location>
</feature>